<proteinExistence type="predicted"/>
<dbReference type="SUPFAM" id="SSF56672">
    <property type="entry name" value="DNA/RNA polymerases"/>
    <property type="match status" value="1"/>
</dbReference>
<dbReference type="InterPro" id="IPR043128">
    <property type="entry name" value="Rev_trsase/Diguanyl_cyclase"/>
</dbReference>
<gene>
    <name evidence="1" type="ORF">Tco_0802978</name>
</gene>
<organism evidence="1 2">
    <name type="scientific">Tanacetum coccineum</name>
    <dbReference type="NCBI Taxonomy" id="301880"/>
    <lineage>
        <taxon>Eukaryota</taxon>
        <taxon>Viridiplantae</taxon>
        <taxon>Streptophyta</taxon>
        <taxon>Embryophyta</taxon>
        <taxon>Tracheophyta</taxon>
        <taxon>Spermatophyta</taxon>
        <taxon>Magnoliopsida</taxon>
        <taxon>eudicotyledons</taxon>
        <taxon>Gunneridae</taxon>
        <taxon>Pentapetalae</taxon>
        <taxon>asterids</taxon>
        <taxon>campanulids</taxon>
        <taxon>Asterales</taxon>
        <taxon>Asteraceae</taxon>
        <taxon>Asteroideae</taxon>
        <taxon>Anthemideae</taxon>
        <taxon>Anthemidinae</taxon>
        <taxon>Tanacetum</taxon>
    </lineage>
</organism>
<dbReference type="Gene3D" id="3.30.70.270">
    <property type="match status" value="1"/>
</dbReference>
<dbReference type="Gene3D" id="3.10.10.10">
    <property type="entry name" value="HIV Type 1 Reverse Transcriptase, subunit A, domain 1"/>
    <property type="match status" value="1"/>
</dbReference>
<dbReference type="Proteomes" id="UP001151760">
    <property type="component" value="Unassembled WGS sequence"/>
</dbReference>
<dbReference type="InterPro" id="IPR043502">
    <property type="entry name" value="DNA/RNA_pol_sf"/>
</dbReference>
<keyword evidence="2" id="KW-1185">Reference proteome</keyword>
<evidence type="ECO:0008006" key="3">
    <source>
        <dbReference type="Google" id="ProtNLM"/>
    </source>
</evidence>
<dbReference type="EMBL" id="BQNB010011854">
    <property type="protein sequence ID" value="GJS96010.1"/>
    <property type="molecule type" value="Genomic_DNA"/>
</dbReference>
<accession>A0ABQ5A4D0</accession>
<protein>
    <recommendedName>
        <fullName evidence="3">Reverse transcriptase domain-containing protein</fullName>
    </recommendedName>
</protein>
<comment type="caution">
    <text evidence="1">The sequence shown here is derived from an EMBL/GenBank/DDBJ whole genome shotgun (WGS) entry which is preliminary data.</text>
</comment>
<reference evidence="1" key="2">
    <citation type="submission" date="2022-01" db="EMBL/GenBank/DDBJ databases">
        <authorList>
            <person name="Yamashiro T."/>
            <person name="Shiraishi A."/>
            <person name="Satake H."/>
            <person name="Nakayama K."/>
        </authorList>
    </citation>
    <scope>NUCLEOTIDE SEQUENCE</scope>
</reference>
<evidence type="ECO:0000313" key="1">
    <source>
        <dbReference type="EMBL" id="GJS96010.1"/>
    </source>
</evidence>
<evidence type="ECO:0000313" key="2">
    <source>
        <dbReference type="Proteomes" id="UP001151760"/>
    </source>
</evidence>
<sequence length="270" mass="31594">MLERLAGNEFYCFLDGFSGYFQIPIDPKDQEKTTFTCPTYKVPEENKLQRKTYDIGSFIKWFCRQTGKKKLCKADLEGPAFNLVKAFHKNNVFLQYQMDECHKLLTNKVDLSNPEGHQILRNIYEPLPLGGPPGQWTAEYDISAVYGITHWWFRRKEFYINKHSEPSNREAVRSHMRILSVISVKEKDFRILPSNDFEVCSLPIFKKSSNPSAKTEQDSYQTKINLERPNWDASPDIITSKKITRFVPKQVPLSYRDRNDQEVDEANELH</sequence>
<name>A0ABQ5A4D0_9ASTR</name>
<reference evidence="1" key="1">
    <citation type="journal article" date="2022" name="Int. J. Mol. Sci.">
        <title>Draft Genome of Tanacetum Coccineum: Genomic Comparison of Closely Related Tanacetum-Family Plants.</title>
        <authorList>
            <person name="Yamashiro T."/>
            <person name="Shiraishi A."/>
            <person name="Nakayama K."/>
            <person name="Satake H."/>
        </authorList>
    </citation>
    <scope>NUCLEOTIDE SEQUENCE</scope>
</reference>